<dbReference type="OrthoDB" id="1600564at2759"/>
<dbReference type="GO" id="GO:0016788">
    <property type="term" value="F:hydrolase activity, acting on ester bonds"/>
    <property type="evidence" value="ECO:0007669"/>
    <property type="project" value="InterPro"/>
</dbReference>
<accession>A0A9D5CAR5</accession>
<dbReference type="Proteomes" id="UP001085076">
    <property type="component" value="Miscellaneous, Linkage group lg06"/>
</dbReference>
<name>A0A9D5CAR5_9LILI</name>
<dbReference type="Gene3D" id="3.40.50.1110">
    <property type="entry name" value="SGNH hydrolase"/>
    <property type="match status" value="1"/>
</dbReference>
<evidence type="ECO:0008006" key="5">
    <source>
        <dbReference type="Google" id="ProtNLM"/>
    </source>
</evidence>
<proteinExistence type="inferred from homology"/>
<feature type="chain" id="PRO_5039412300" description="GDSL esterase/lipase" evidence="2">
    <location>
        <begin position="29"/>
        <end position="266"/>
    </location>
</feature>
<dbReference type="Pfam" id="PF00657">
    <property type="entry name" value="Lipase_GDSL"/>
    <property type="match status" value="1"/>
</dbReference>
<comment type="caution">
    <text evidence="3">The sequence shown here is derived from an EMBL/GenBank/DDBJ whole genome shotgun (WGS) entry which is preliminary data.</text>
</comment>
<dbReference type="AlphaFoldDB" id="A0A9D5CAR5"/>
<dbReference type="InterPro" id="IPR036514">
    <property type="entry name" value="SGNH_hydro_sf"/>
</dbReference>
<evidence type="ECO:0000313" key="4">
    <source>
        <dbReference type="Proteomes" id="UP001085076"/>
    </source>
</evidence>
<organism evidence="3 4">
    <name type="scientific">Dioscorea zingiberensis</name>
    <dbReference type="NCBI Taxonomy" id="325984"/>
    <lineage>
        <taxon>Eukaryota</taxon>
        <taxon>Viridiplantae</taxon>
        <taxon>Streptophyta</taxon>
        <taxon>Embryophyta</taxon>
        <taxon>Tracheophyta</taxon>
        <taxon>Spermatophyta</taxon>
        <taxon>Magnoliopsida</taxon>
        <taxon>Liliopsida</taxon>
        <taxon>Dioscoreales</taxon>
        <taxon>Dioscoreaceae</taxon>
        <taxon>Dioscorea</taxon>
    </lineage>
</organism>
<dbReference type="InterPro" id="IPR001087">
    <property type="entry name" value="GDSL"/>
</dbReference>
<comment type="similarity">
    <text evidence="1">Belongs to the 'GDSL' lipolytic enzyme family.</text>
</comment>
<keyword evidence="4" id="KW-1185">Reference proteome</keyword>
<dbReference type="InterPro" id="IPR050592">
    <property type="entry name" value="GDSL_lipolytic_enzyme"/>
</dbReference>
<gene>
    <name evidence="3" type="ORF">J5N97_022768</name>
</gene>
<keyword evidence="2" id="KW-0732">Signal</keyword>
<feature type="signal peptide" evidence="2">
    <location>
        <begin position="1"/>
        <end position="28"/>
    </location>
</feature>
<dbReference type="PANTHER" id="PTHR45642">
    <property type="entry name" value="GDSL ESTERASE/LIPASE EXL3"/>
    <property type="match status" value="1"/>
</dbReference>
<evidence type="ECO:0000256" key="1">
    <source>
        <dbReference type="ARBA" id="ARBA00008668"/>
    </source>
</evidence>
<reference evidence="3" key="1">
    <citation type="submission" date="2021-03" db="EMBL/GenBank/DDBJ databases">
        <authorList>
            <person name="Li Z."/>
            <person name="Yang C."/>
        </authorList>
    </citation>
    <scope>NUCLEOTIDE SEQUENCE</scope>
    <source>
        <strain evidence="3">Dzin_1.0</strain>
        <tissue evidence="3">Leaf</tissue>
    </source>
</reference>
<evidence type="ECO:0000256" key="2">
    <source>
        <dbReference type="SAM" id="SignalP"/>
    </source>
</evidence>
<evidence type="ECO:0000313" key="3">
    <source>
        <dbReference type="EMBL" id="KAJ0969891.1"/>
    </source>
</evidence>
<protein>
    <recommendedName>
        <fullName evidence="5">GDSL esterase/lipase</fullName>
    </recommendedName>
</protein>
<reference evidence="3" key="2">
    <citation type="journal article" date="2022" name="Hortic Res">
        <title>The genome of Dioscorea zingiberensis sheds light on the biosynthesis, origin and evolution of the medicinally important diosgenin saponins.</title>
        <authorList>
            <person name="Li Y."/>
            <person name="Tan C."/>
            <person name="Li Z."/>
            <person name="Guo J."/>
            <person name="Li S."/>
            <person name="Chen X."/>
            <person name="Wang C."/>
            <person name="Dai X."/>
            <person name="Yang H."/>
            <person name="Song W."/>
            <person name="Hou L."/>
            <person name="Xu J."/>
            <person name="Tong Z."/>
            <person name="Xu A."/>
            <person name="Yuan X."/>
            <person name="Wang W."/>
            <person name="Yang Q."/>
            <person name="Chen L."/>
            <person name="Sun Z."/>
            <person name="Wang K."/>
            <person name="Pan B."/>
            <person name="Chen J."/>
            <person name="Bao Y."/>
            <person name="Liu F."/>
            <person name="Qi X."/>
            <person name="Gang D.R."/>
            <person name="Wen J."/>
            <person name="Li J."/>
        </authorList>
    </citation>
    <scope>NUCLEOTIDE SEQUENCE</scope>
    <source>
        <strain evidence="3">Dzin_1.0</strain>
    </source>
</reference>
<sequence length="266" mass="29132">MFLSKPLFVQVLLTILLLFHQSASLTLAQSADENAPLVPAVIVFGDSIADPGNNNAIKTIVKCNFPPYGLDFAGHKPTGRFCNGKIPSDFLASKLGVKGLLPAYLDSNLEPQDLLTGVSFASGGAGYDPLTSKTSHVISMNDQLELYKEYQGKLRTIAGERRAENIISKGLHIVCVGSDDIANNYFITPLRKTHYDIPSYANLVVSYASSFFEFSPATIMRGSRVSSAIVTAPMRASSPDHEILQYGYNSVFSHELLQDRLWFLHL</sequence>
<dbReference type="PANTHER" id="PTHR45642:SF95">
    <property type="entry name" value="GDSL-LIKE LIPASE_ACYLHYDROLASE FAMILY PROTEIN, EXPRESSED"/>
    <property type="match status" value="1"/>
</dbReference>
<dbReference type="EMBL" id="JAGGNH010000006">
    <property type="protein sequence ID" value="KAJ0969891.1"/>
    <property type="molecule type" value="Genomic_DNA"/>
</dbReference>